<dbReference type="Gene3D" id="2.60.120.620">
    <property type="entry name" value="q2cbj1_9rhob like domain"/>
    <property type="match status" value="1"/>
</dbReference>
<dbReference type="InterPro" id="IPR008775">
    <property type="entry name" value="Phytyl_CoA_dOase-like"/>
</dbReference>
<dbReference type="EMBL" id="CP029190">
    <property type="protein sequence ID" value="QES49961.1"/>
    <property type="molecule type" value="Genomic_DNA"/>
</dbReference>
<sequence>MAFHTRTRGRFSAVTTETGNDLARVFKEDGFAEVGRLLTAAEIETYREIYDRFLSGAIESGDKRSDLGSHVGGRDGGRENITQIMWPSALHPALREMPLHRRALETARELIGQDAVLDFDMLIHKDPYSGVATPWHQDMAYWVDLPDTRAVSIWIALDDATVDNGCMWYVRGSHELPLRPHRPTSDGRNIECDCSETEPGATPVPLPAGHGVAHAGGTLHSSRGNTTARARRAYILNYRPAAMVDLERAQGADHGLNENIRKIRNSTATTP</sequence>
<dbReference type="SUPFAM" id="SSF51197">
    <property type="entry name" value="Clavaminate synthase-like"/>
    <property type="match status" value="1"/>
</dbReference>
<gene>
    <name evidence="1" type="ORF">DEJ50_21170</name>
</gene>
<organism evidence="1 2">
    <name type="scientific">Streptomyces venezuelae</name>
    <dbReference type="NCBI Taxonomy" id="54571"/>
    <lineage>
        <taxon>Bacteria</taxon>
        <taxon>Bacillati</taxon>
        <taxon>Actinomycetota</taxon>
        <taxon>Actinomycetes</taxon>
        <taxon>Kitasatosporales</taxon>
        <taxon>Streptomycetaceae</taxon>
        <taxon>Streptomyces</taxon>
    </lineage>
</organism>
<evidence type="ECO:0000313" key="1">
    <source>
        <dbReference type="EMBL" id="QES49961.1"/>
    </source>
</evidence>
<proteinExistence type="predicted"/>
<protein>
    <submittedName>
        <fullName evidence="1">Phytanoyl-CoA dioxygenase family protein</fullName>
    </submittedName>
</protein>
<dbReference type="AlphaFoldDB" id="A0A5P2D9L7"/>
<name>A0A5P2D9L7_STRVZ</name>
<keyword evidence="1" id="KW-0223">Dioxygenase</keyword>
<dbReference type="GO" id="GO:0005506">
    <property type="term" value="F:iron ion binding"/>
    <property type="evidence" value="ECO:0007669"/>
    <property type="project" value="UniProtKB-ARBA"/>
</dbReference>
<dbReference type="Proteomes" id="UP000325211">
    <property type="component" value="Chromosome"/>
</dbReference>
<dbReference type="OrthoDB" id="9796766at2"/>
<dbReference type="PANTHER" id="PTHR20883">
    <property type="entry name" value="PHYTANOYL-COA DIOXYGENASE DOMAIN CONTAINING 1"/>
    <property type="match status" value="1"/>
</dbReference>
<keyword evidence="1" id="KW-0560">Oxidoreductase</keyword>
<accession>A0A5P2D9L7</accession>
<dbReference type="Pfam" id="PF05721">
    <property type="entry name" value="PhyH"/>
    <property type="match status" value="1"/>
</dbReference>
<dbReference type="PANTHER" id="PTHR20883:SF46">
    <property type="entry name" value="PHYTANOYL-COA HYDROXYLASE"/>
    <property type="match status" value="1"/>
</dbReference>
<reference evidence="1 2" key="1">
    <citation type="submission" date="2018-05" db="EMBL/GenBank/DDBJ databases">
        <title>Streptomyces venezuelae.</title>
        <authorList>
            <person name="Kim W."/>
            <person name="Lee N."/>
            <person name="Cho B.-K."/>
        </authorList>
    </citation>
    <scope>NUCLEOTIDE SEQUENCE [LARGE SCALE GENOMIC DNA]</scope>
    <source>
        <strain evidence="1 2">ATCC 21782</strain>
    </source>
</reference>
<evidence type="ECO:0000313" key="2">
    <source>
        <dbReference type="Proteomes" id="UP000325211"/>
    </source>
</evidence>
<dbReference type="GO" id="GO:0016706">
    <property type="term" value="F:2-oxoglutarate-dependent dioxygenase activity"/>
    <property type="evidence" value="ECO:0007669"/>
    <property type="project" value="UniProtKB-ARBA"/>
</dbReference>